<dbReference type="Proteomes" id="UP000276029">
    <property type="component" value="Unassembled WGS sequence"/>
</dbReference>
<proteinExistence type="predicted"/>
<accession>A0AAD1G084</accession>
<evidence type="ECO:0000313" key="4">
    <source>
        <dbReference type="Proteomes" id="UP000275727"/>
    </source>
</evidence>
<evidence type="ECO:0000313" key="3">
    <source>
        <dbReference type="EMBL" id="RKS90579.1"/>
    </source>
</evidence>
<keyword evidence="5" id="KW-1185">Reference proteome</keyword>
<reference evidence="2 4" key="1">
    <citation type="submission" date="2018-06" db="EMBL/GenBank/DDBJ databases">
        <title>Complete Genome Sequence of the Microcystin-Degrading Bacterium Sphingosinicella microcystinivorans Strain B-9.</title>
        <authorList>
            <person name="Jin H."/>
            <person name="Nishizawa T."/>
            <person name="Guo Y."/>
            <person name="Nishizawa A."/>
            <person name="Park H."/>
            <person name="Kato H."/>
            <person name="Tsuji K."/>
            <person name="Harada K."/>
        </authorList>
    </citation>
    <scope>NUCLEOTIDE SEQUENCE [LARGE SCALE GENOMIC DNA]</scope>
    <source>
        <strain evidence="2 4">B9</strain>
    </source>
</reference>
<organism evidence="2 4">
    <name type="scientific">Sphingosinicella microcystinivorans</name>
    <dbReference type="NCBI Taxonomy" id="335406"/>
    <lineage>
        <taxon>Bacteria</taxon>
        <taxon>Pseudomonadati</taxon>
        <taxon>Pseudomonadota</taxon>
        <taxon>Alphaproteobacteria</taxon>
        <taxon>Sphingomonadales</taxon>
        <taxon>Sphingosinicellaceae</taxon>
        <taxon>Sphingosinicella</taxon>
    </lineage>
</organism>
<evidence type="ECO:0000313" key="5">
    <source>
        <dbReference type="Proteomes" id="UP000276029"/>
    </source>
</evidence>
<reference evidence="3 5" key="2">
    <citation type="submission" date="2018-10" db="EMBL/GenBank/DDBJ databases">
        <title>Genomic Encyclopedia of Type Strains, Phase IV (KMG-IV): sequencing the most valuable type-strain genomes for metagenomic binning, comparative biology and taxonomic classification.</title>
        <authorList>
            <person name="Goeker M."/>
        </authorList>
    </citation>
    <scope>NUCLEOTIDE SEQUENCE [LARGE SCALE GENOMIC DNA]</scope>
    <source>
        <strain evidence="3 5">DSM 19791</strain>
    </source>
</reference>
<gene>
    <name evidence="3" type="ORF">DFR51_0116</name>
    <name evidence="2" type="ORF">SmB9_11510</name>
</gene>
<name>A0AAD1G084_SPHMI</name>
<protein>
    <submittedName>
        <fullName evidence="2">Uncharacterized protein</fullName>
    </submittedName>
</protein>
<dbReference type="EMBL" id="RBWX01000007">
    <property type="protein sequence ID" value="RKS90579.1"/>
    <property type="molecule type" value="Genomic_DNA"/>
</dbReference>
<dbReference type="Proteomes" id="UP000275727">
    <property type="component" value="Chromosome"/>
</dbReference>
<evidence type="ECO:0000256" key="1">
    <source>
        <dbReference type="SAM" id="Phobius"/>
    </source>
</evidence>
<keyword evidence="1" id="KW-0472">Membrane</keyword>
<sequence>MGDRYPDGITQTHVTHRGLRCANPLSLLVLSALMLVAFSGALGGFPNPSQSVVGPKARLTLEAPGIARSGMVFEMRMRIDAARAIPRPVIAISPSYWHELTINTMMPAADENYGRGGYRFEYAPLAAGDTLFIKVDGQVNPALFGGTTGRITLYDGETPLAALPTRLEVRP</sequence>
<feature type="transmembrane region" description="Helical" evidence="1">
    <location>
        <begin position="25"/>
        <end position="45"/>
    </location>
</feature>
<dbReference type="KEGG" id="smic:SmB9_11510"/>
<keyword evidence="1" id="KW-1133">Transmembrane helix</keyword>
<evidence type="ECO:0000313" key="2">
    <source>
        <dbReference type="EMBL" id="BBE33493.1"/>
    </source>
</evidence>
<dbReference type="EMBL" id="AP018711">
    <property type="protein sequence ID" value="BBE33493.1"/>
    <property type="molecule type" value="Genomic_DNA"/>
</dbReference>
<keyword evidence="1" id="KW-0812">Transmembrane</keyword>
<dbReference type="AlphaFoldDB" id="A0AAD1G084"/>
<dbReference type="RefSeq" id="WP_121047114.1">
    <property type="nucleotide sequence ID" value="NZ_AP018711.1"/>
</dbReference>